<evidence type="ECO:0000313" key="14">
    <source>
        <dbReference type="Proteomes" id="UP000295122"/>
    </source>
</evidence>
<keyword evidence="6 8" id="KW-0472">Membrane</keyword>
<dbReference type="InterPro" id="IPR036942">
    <property type="entry name" value="Beta-barrel_TonB_sf"/>
</dbReference>
<comment type="similarity">
    <text evidence="8 9">Belongs to the TonB-dependent receptor family.</text>
</comment>
<dbReference type="Gene3D" id="2.170.130.10">
    <property type="entry name" value="TonB-dependent receptor, plug domain"/>
    <property type="match status" value="1"/>
</dbReference>
<dbReference type="Pfam" id="PF00593">
    <property type="entry name" value="TonB_dep_Rec_b-barrel"/>
    <property type="match status" value="1"/>
</dbReference>
<keyword evidence="3 8" id="KW-1134">Transmembrane beta strand</keyword>
<feature type="domain" description="TonB-dependent receptor plug" evidence="12">
    <location>
        <begin position="54"/>
        <end position="152"/>
    </location>
</feature>
<proteinExistence type="inferred from homology"/>
<evidence type="ECO:0000256" key="9">
    <source>
        <dbReference type="RuleBase" id="RU003357"/>
    </source>
</evidence>
<sequence>MRRASTPRAVPVPAAQVSPSATLPSGLGLSPDAPGGRNAYSVPTLSSPKQTSPLLNTPQTVTVIPQAIIREQGARDLTEVLRNTPGISFNAGENGFGTGTDNFQIRGFDSSGSVYVDGTRSNGVFRRDMFNVDRVEVIKGPSADNGRGGPGGYVNIVTKLPTLENFVAGDVTLGASDRRSGMQTRGTFDVNQTIAPGVAFRLNGVLESSPVSGRDLAETRPAGLAPSLAFGLGTDLRVYLSYEMQRRRDRPDWGVPGASIPGMINFDPVAGRAKRNAYYGLRTDFDDADSDTAMGRVEYDIAKGVTLSNQTTWSHVDRKSRFTAPTGYTAATQMVPTQTWFYDRNTTTISNLTNLSAEFHTWGLKHNLSTGIDITNEESKANRFGSSNPGATWVFGPNPDRGFAAPFNPTEDNSVRINTVAAYLYDTITLNRQWQLVGGIRGEHYDVKIGSHSLVTGLPTGISGYKESDFTVSGKVGVVYKPVEEGTLYASFGVSHLPPGSYLSNPDISRTGENAFPGFIQGADPVRAINYEIGAKWDFFDKRLTTTAALFRTEKRVAISGADSIGGPVGLKGYGEQIVQGLELGVAGQVTEDWKVFGGLSWIHSERRHSAYLDRVRYNANPGDYGNDPFVRTSGDSLAFTPEFTANLWTTYRLPYNVTIGGGVQYVGESWLGRPDDALRIIPNGRFGKLPDYFLANVMASYEVQKDVHIRLNVDNLFDEKYAMSSNWNGSRAQLGLSRTYRISTSFRF</sequence>
<dbReference type="GO" id="GO:0015344">
    <property type="term" value="F:siderophore uptake transmembrane transporter activity"/>
    <property type="evidence" value="ECO:0007669"/>
    <property type="project" value="TreeGrafter"/>
</dbReference>
<evidence type="ECO:0000259" key="11">
    <source>
        <dbReference type="Pfam" id="PF00593"/>
    </source>
</evidence>
<protein>
    <submittedName>
        <fullName evidence="13">Catecholate siderophore receptor</fullName>
    </submittedName>
</protein>
<comment type="subcellular location">
    <subcellularLocation>
        <location evidence="1 8">Cell outer membrane</location>
        <topology evidence="1 8">Multi-pass membrane protein</topology>
    </subcellularLocation>
</comment>
<keyword evidence="2 8" id="KW-0813">Transport</keyword>
<evidence type="ECO:0000256" key="6">
    <source>
        <dbReference type="ARBA" id="ARBA00023136"/>
    </source>
</evidence>
<dbReference type="InterPro" id="IPR012910">
    <property type="entry name" value="Plug_dom"/>
</dbReference>
<dbReference type="CDD" id="cd01347">
    <property type="entry name" value="ligand_gated_channel"/>
    <property type="match status" value="1"/>
</dbReference>
<dbReference type="InterPro" id="IPR039426">
    <property type="entry name" value="TonB-dep_rcpt-like"/>
</dbReference>
<feature type="region of interest" description="Disordered" evidence="10">
    <location>
        <begin position="1"/>
        <end position="56"/>
    </location>
</feature>
<dbReference type="SUPFAM" id="SSF56935">
    <property type="entry name" value="Porins"/>
    <property type="match status" value="1"/>
</dbReference>
<dbReference type="EMBL" id="SNZR01000018">
    <property type="protein sequence ID" value="TDR85137.1"/>
    <property type="molecule type" value="Genomic_DNA"/>
</dbReference>
<dbReference type="Gene3D" id="2.40.170.20">
    <property type="entry name" value="TonB-dependent receptor, beta-barrel domain"/>
    <property type="match status" value="1"/>
</dbReference>
<comment type="caution">
    <text evidence="13">The sequence shown here is derived from an EMBL/GenBank/DDBJ whole genome shotgun (WGS) entry which is preliminary data.</text>
</comment>
<evidence type="ECO:0000259" key="12">
    <source>
        <dbReference type="Pfam" id="PF07715"/>
    </source>
</evidence>
<evidence type="ECO:0000256" key="5">
    <source>
        <dbReference type="ARBA" id="ARBA00023077"/>
    </source>
</evidence>
<dbReference type="PANTHER" id="PTHR32552">
    <property type="entry name" value="FERRICHROME IRON RECEPTOR-RELATED"/>
    <property type="match status" value="1"/>
</dbReference>
<dbReference type="PROSITE" id="PS52016">
    <property type="entry name" value="TONB_DEPENDENT_REC_3"/>
    <property type="match status" value="1"/>
</dbReference>
<dbReference type="AlphaFoldDB" id="A0A4R7BMI9"/>
<dbReference type="GO" id="GO:0009279">
    <property type="term" value="C:cell outer membrane"/>
    <property type="evidence" value="ECO:0007669"/>
    <property type="project" value="UniProtKB-SubCell"/>
</dbReference>
<dbReference type="InterPro" id="IPR000531">
    <property type="entry name" value="Beta-barrel_TonB"/>
</dbReference>
<keyword evidence="5 9" id="KW-0798">TonB box</keyword>
<feature type="domain" description="TonB-dependent receptor-like beta-barrel" evidence="11">
    <location>
        <begin position="232"/>
        <end position="717"/>
    </location>
</feature>
<evidence type="ECO:0000256" key="7">
    <source>
        <dbReference type="ARBA" id="ARBA00023237"/>
    </source>
</evidence>
<gene>
    <name evidence="13" type="ORF">EV668_4680</name>
</gene>
<keyword evidence="4 8" id="KW-0812">Transmembrane</keyword>
<dbReference type="PANTHER" id="PTHR32552:SF83">
    <property type="entry name" value="BLR3904 PROTEIN"/>
    <property type="match status" value="1"/>
</dbReference>
<organism evidence="13 14">
    <name type="scientific">Enterovirga rhinocerotis</name>
    <dbReference type="NCBI Taxonomy" id="1339210"/>
    <lineage>
        <taxon>Bacteria</taxon>
        <taxon>Pseudomonadati</taxon>
        <taxon>Pseudomonadota</taxon>
        <taxon>Alphaproteobacteria</taxon>
        <taxon>Hyphomicrobiales</taxon>
        <taxon>Methylobacteriaceae</taxon>
        <taxon>Enterovirga</taxon>
    </lineage>
</organism>
<reference evidence="13 14" key="1">
    <citation type="submission" date="2019-03" db="EMBL/GenBank/DDBJ databases">
        <title>Genomic Encyclopedia of Type Strains, Phase IV (KMG-IV): sequencing the most valuable type-strain genomes for metagenomic binning, comparative biology and taxonomic classification.</title>
        <authorList>
            <person name="Goeker M."/>
        </authorList>
    </citation>
    <scope>NUCLEOTIDE SEQUENCE [LARGE SCALE GENOMIC DNA]</scope>
    <source>
        <strain evidence="13 14">DSM 25903</strain>
    </source>
</reference>
<evidence type="ECO:0000256" key="3">
    <source>
        <dbReference type="ARBA" id="ARBA00022452"/>
    </source>
</evidence>
<keyword evidence="7 8" id="KW-0998">Cell outer membrane</keyword>
<feature type="compositionally biased region" description="Polar residues" evidence="10">
    <location>
        <begin position="41"/>
        <end position="56"/>
    </location>
</feature>
<keyword evidence="14" id="KW-1185">Reference proteome</keyword>
<evidence type="ECO:0000256" key="10">
    <source>
        <dbReference type="SAM" id="MobiDB-lite"/>
    </source>
</evidence>
<dbReference type="Pfam" id="PF07715">
    <property type="entry name" value="Plug"/>
    <property type="match status" value="1"/>
</dbReference>
<keyword evidence="13" id="KW-0675">Receptor</keyword>
<accession>A0A4R7BMI9</accession>
<evidence type="ECO:0000256" key="4">
    <source>
        <dbReference type="ARBA" id="ARBA00022692"/>
    </source>
</evidence>
<name>A0A4R7BMI9_9HYPH</name>
<evidence type="ECO:0000256" key="8">
    <source>
        <dbReference type="PROSITE-ProRule" id="PRU01360"/>
    </source>
</evidence>
<dbReference type="Proteomes" id="UP000295122">
    <property type="component" value="Unassembled WGS sequence"/>
</dbReference>
<evidence type="ECO:0000313" key="13">
    <source>
        <dbReference type="EMBL" id="TDR85137.1"/>
    </source>
</evidence>
<evidence type="ECO:0000256" key="1">
    <source>
        <dbReference type="ARBA" id="ARBA00004571"/>
    </source>
</evidence>
<dbReference type="InterPro" id="IPR037066">
    <property type="entry name" value="Plug_dom_sf"/>
</dbReference>
<evidence type="ECO:0000256" key="2">
    <source>
        <dbReference type="ARBA" id="ARBA00022448"/>
    </source>
</evidence>